<proteinExistence type="predicted"/>
<dbReference type="InterPro" id="IPR010998">
    <property type="entry name" value="Integrase_recombinase_N"/>
</dbReference>
<comment type="caution">
    <text evidence="4">The sequence shown here is derived from an EMBL/GenBank/DDBJ whole genome shotgun (WGS) entry which is preliminary data.</text>
</comment>
<keyword evidence="2" id="KW-0233">DNA recombination</keyword>
<dbReference type="AlphaFoldDB" id="A0A0F9TDQ4"/>
<dbReference type="Gene3D" id="1.10.150.130">
    <property type="match status" value="1"/>
</dbReference>
<dbReference type="InterPro" id="IPR050090">
    <property type="entry name" value="Tyrosine_recombinase_XerCD"/>
</dbReference>
<evidence type="ECO:0000259" key="3">
    <source>
        <dbReference type="PROSITE" id="PS51898"/>
    </source>
</evidence>
<dbReference type="PROSITE" id="PS51898">
    <property type="entry name" value="TYR_RECOMBINASE"/>
    <property type="match status" value="1"/>
</dbReference>
<dbReference type="GO" id="GO:0006310">
    <property type="term" value="P:DNA recombination"/>
    <property type="evidence" value="ECO:0007669"/>
    <property type="project" value="UniProtKB-KW"/>
</dbReference>
<dbReference type="GO" id="GO:0015074">
    <property type="term" value="P:DNA integration"/>
    <property type="evidence" value="ECO:0007669"/>
    <property type="project" value="InterPro"/>
</dbReference>
<dbReference type="InterPro" id="IPR013762">
    <property type="entry name" value="Integrase-like_cat_sf"/>
</dbReference>
<feature type="domain" description="Tyr recombinase" evidence="3">
    <location>
        <begin position="136"/>
        <end position="314"/>
    </location>
</feature>
<name>A0A0F9TDQ4_9ZZZZ</name>
<dbReference type="SUPFAM" id="SSF56349">
    <property type="entry name" value="DNA breaking-rejoining enzymes"/>
    <property type="match status" value="1"/>
</dbReference>
<organism evidence="4">
    <name type="scientific">marine sediment metagenome</name>
    <dbReference type="NCBI Taxonomy" id="412755"/>
    <lineage>
        <taxon>unclassified sequences</taxon>
        <taxon>metagenomes</taxon>
        <taxon>ecological metagenomes</taxon>
    </lineage>
</organism>
<dbReference type="PANTHER" id="PTHR30349">
    <property type="entry name" value="PHAGE INTEGRASE-RELATED"/>
    <property type="match status" value="1"/>
</dbReference>
<dbReference type="PANTHER" id="PTHR30349:SF41">
    <property type="entry name" value="INTEGRASE_RECOMBINASE PROTEIN MJ0367-RELATED"/>
    <property type="match status" value="1"/>
</dbReference>
<dbReference type="EMBL" id="LAZR01000282">
    <property type="protein sequence ID" value="KKN77274.1"/>
    <property type="molecule type" value="Genomic_DNA"/>
</dbReference>
<gene>
    <name evidence="4" type="ORF">LCGC14_0362520</name>
</gene>
<evidence type="ECO:0000256" key="2">
    <source>
        <dbReference type="ARBA" id="ARBA00023172"/>
    </source>
</evidence>
<evidence type="ECO:0000313" key="4">
    <source>
        <dbReference type="EMBL" id="KKN77274.1"/>
    </source>
</evidence>
<dbReference type="GO" id="GO:0003677">
    <property type="term" value="F:DNA binding"/>
    <property type="evidence" value="ECO:0007669"/>
    <property type="project" value="UniProtKB-KW"/>
</dbReference>
<dbReference type="InterPro" id="IPR011010">
    <property type="entry name" value="DNA_brk_join_enz"/>
</dbReference>
<dbReference type="Gene3D" id="1.10.443.10">
    <property type="entry name" value="Intergrase catalytic core"/>
    <property type="match status" value="1"/>
</dbReference>
<keyword evidence="1" id="KW-0238">DNA-binding</keyword>
<protein>
    <recommendedName>
        <fullName evidence="3">Tyr recombinase domain-containing protein</fullName>
    </recommendedName>
</protein>
<sequence length="320" mass="36980">MHGKRIAKAFPSKREANLWKCFMSYTLNYENWQGVTGLRWADAIHLYFLAKEAQDIAAATRFQIENTFAQFDKAMTIGNTEQLCQQHIESYIRIRKKAVGNRSVNKDLENLRAFHNWLVKNHYNNQSITWTMLKTIKRPFIPPTTDQLISLFNYAKSCPSLYARMVLALALGVRRSAIESIKLLPDADCRIDLETGIVYLYEVKTREIITKRLGDKALQKIIDYISTLPPKNTRLFSNVWDGKVRQEWEKSRKKAGLPKFHFHYLRNLSVSLLADKGESSAVLQEHLGHKNFKTTKRYIGVNIETEDRVVSKLDEVIGGL</sequence>
<dbReference type="Pfam" id="PF00589">
    <property type="entry name" value="Phage_integrase"/>
    <property type="match status" value="1"/>
</dbReference>
<accession>A0A0F9TDQ4</accession>
<evidence type="ECO:0000256" key="1">
    <source>
        <dbReference type="ARBA" id="ARBA00023125"/>
    </source>
</evidence>
<dbReference type="InterPro" id="IPR002104">
    <property type="entry name" value="Integrase_catalytic"/>
</dbReference>
<reference evidence="4" key="1">
    <citation type="journal article" date="2015" name="Nature">
        <title>Complex archaea that bridge the gap between prokaryotes and eukaryotes.</title>
        <authorList>
            <person name="Spang A."/>
            <person name="Saw J.H."/>
            <person name="Jorgensen S.L."/>
            <person name="Zaremba-Niedzwiedzka K."/>
            <person name="Martijn J."/>
            <person name="Lind A.E."/>
            <person name="van Eijk R."/>
            <person name="Schleper C."/>
            <person name="Guy L."/>
            <person name="Ettema T.J."/>
        </authorList>
    </citation>
    <scope>NUCLEOTIDE SEQUENCE</scope>
</reference>